<gene>
    <name evidence="2" type="ORF">BIZ48_02160</name>
</gene>
<keyword evidence="1" id="KW-0732">Signal</keyword>
<dbReference type="AlphaFoldDB" id="A0A1Q9JAJ0"/>
<evidence type="ECO:0008006" key="4">
    <source>
        <dbReference type="Google" id="ProtNLM"/>
    </source>
</evidence>
<dbReference type="Proteomes" id="UP000186621">
    <property type="component" value="Unassembled WGS sequence"/>
</dbReference>
<evidence type="ECO:0000256" key="1">
    <source>
        <dbReference type="SAM" id="SignalP"/>
    </source>
</evidence>
<protein>
    <recommendedName>
        <fullName evidence="4">Hsp12 variant C</fullName>
    </recommendedName>
</protein>
<evidence type="ECO:0000313" key="3">
    <source>
        <dbReference type="Proteomes" id="UP000186621"/>
    </source>
</evidence>
<feature type="chain" id="PRO_5013203630" description="Hsp12 variant C" evidence="1">
    <location>
        <begin position="30"/>
        <end position="70"/>
    </location>
</feature>
<proteinExistence type="predicted"/>
<dbReference type="EMBL" id="MJMX01000020">
    <property type="protein sequence ID" value="OLR47511.1"/>
    <property type="molecule type" value="Genomic_DNA"/>
</dbReference>
<comment type="caution">
    <text evidence="2">The sequence shown here is derived from an EMBL/GenBank/DDBJ whole genome shotgun (WGS) entry which is preliminary data.</text>
</comment>
<name>A0A1Q9JAJ0_HELPX</name>
<evidence type="ECO:0000313" key="2">
    <source>
        <dbReference type="EMBL" id="OLR47511.1"/>
    </source>
</evidence>
<organism evidence="2 3">
    <name type="scientific">Helicobacter pylori</name>
    <name type="common">Campylobacter pylori</name>
    <dbReference type="NCBI Taxonomy" id="210"/>
    <lineage>
        <taxon>Bacteria</taxon>
        <taxon>Pseudomonadati</taxon>
        <taxon>Campylobacterota</taxon>
        <taxon>Epsilonproteobacteria</taxon>
        <taxon>Campylobacterales</taxon>
        <taxon>Helicobacteraceae</taxon>
        <taxon>Helicobacter</taxon>
    </lineage>
</organism>
<accession>A0A1Q9JAJ0</accession>
<sequence>MKKKCHERQKAVFRVLCLGALCLCRGLMAEQDPKELVFSGITIYTDKIPLEPRNILKKTCGLNDAKGVTL</sequence>
<reference evidence="2 3" key="1">
    <citation type="submission" date="2016-09" db="EMBL/GenBank/DDBJ databases">
        <authorList>
            <person name="Capua I."/>
            <person name="De Benedictis P."/>
            <person name="Joannis T."/>
            <person name="Lombin L.H."/>
            <person name="Cattoli G."/>
        </authorList>
    </citation>
    <scope>NUCLEOTIDE SEQUENCE [LARGE SCALE GENOMIC DNA]</scope>
    <source>
        <strain evidence="2 3">132A</strain>
    </source>
</reference>
<feature type="signal peptide" evidence="1">
    <location>
        <begin position="1"/>
        <end position="29"/>
    </location>
</feature>